<evidence type="ECO:0000256" key="1">
    <source>
        <dbReference type="ARBA" id="ARBA00009477"/>
    </source>
</evidence>
<keyword evidence="5" id="KW-1185">Reference proteome</keyword>
<dbReference type="Proteomes" id="UP000286934">
    <property type="component" value="Unassembled WGS sequence"/>
</dbReference>
<dbReference type="NCBIfam" id="TIGR01730">
    <property type="entry name" value="RND_mfp"/>
    <property type="match status" value="1"/>
</dbReference>
<proteinExistence type="inferred from homology"/>
<dbReference type="PANTHER" id="PTHR30469">
    <property type="entry name" value="MULTIDRUG RESISTANCE PROTEIN MDTA"/>
    <property type="match status" value="1"/>
</dbReference>
<dbReference type="GO" id="GO:1990281">
    <property type="term" value="C:efflux pump complex"/>
    <property type="evidence" value="ECO:0007669"/>
    <property type="project" value="TreeGrafter"/>
</dbReference>
<gene>
    <name evidence="4" type="ORF">CWE13_10830</name>
</gene>
<accession>A0A432WQH4</accession>
<sequence>MKIKRILAIIAGFVGLLLVFAWLANAFVAKLNTEPMAVKSETKPRTAQVIAESRVQRRTFSGTIQARQQAAISARITARVAEVLVDAGDKVQAGDVLLRLENDDLSSRVRQQEQSLAAAQARVNEARSSFQRIEAVVSQGVLPAARLDEARAARDSAEADLIRARESLFEARTSESFSVILAPFSGVISRRAVFTGDTATPGMFLVGLYSPESLRLEASVSESVLPNIAVGDILQISLDALAEHLPAQVVEMEPAADTASRSFVIRLVPETIQGLYPGMYGTVSVPAGSRVVTHIPKVAITQIGQLNYVYVWRENRLERRLVRLGEALDYQGRAHIEVAAGLRAGEEVKLPD</sequence>
<dbReference type="Gene3D" id="1.10.287.470">
    <property type="entry name" value="Helix hairpin bin"/>
    <property type="match status" value="1"/>
</dbReference>
<dbReference type="Pfam" id="PF25954">
    <property type="entry name" value="Beta-barrel_RND_2"/>
    <property type="match status" value="1"/>
</dbReference>
<dbReference type="RefSeq" id="WP_126808513.1">
    <property type="nucleotide sequence ID" value="NZ_PIPP01000005.1"/>
</dbReference>
<evidence type="ECO:0000313" key="5">
    <source>
        <dbReference type="Proteomes" id="UP000286934"/>
    </source>
</evidence>
<evidence type="ECO:0000313" key="4">
    <source>
        <dbReference type="EMBL" id="RUO36024.1"/>
    </source>
</evidence>
<dbReference type="GO" id="GO:0015562">
    <property type="term" value="F:efflux transmembrane transporter activity"/>
    <property type="evidence" value="ECO:0007669"/>
    <property type="project" value="TreeGrafter"/>
</dbReference>
<dbReference type="EMBL" id="PIPP01000005">
    <property type="protein sequence ID" value="RUO36024.1"/>
    <property type="molecule type" value="Genomic_DNA"/>
</dbReference>
<dbReference type="OrthoDB" id="5730196at2"/>
<name>A0A432WQH4_9GAMM</name>
<dbReference type="AlphaFoldDB" id="A0A432WQH4"/>
<organism evidence="4 5">
    <name type="scientific">Aliidiomarina shirensis</name>
    <dbReference type="NCBI Taxonomy" id="1048642"/>
    <lineage>
        <taxon>Bacteria</taxon>
        <taxon>Pseudomonadati</taxon>
        <taxon>Pseudomonadota</taxon>
        <taxon>Gammaproteobacteria</taxon>
        <taxon>Alteromonadales</taxon>
        <taxon>Idiomarinaceae</taxon>
        <taxon>Aliidiomarina</taxon>
    </lineage>
</organism>
<comment type="similarity">
    <text evidence="1">Belongs to the membrane fusion protein (MFP) (TC 8.A.1) family.</text>
</comment>
<feature type="coiled-coil region" evidence="2">
    <location>
        <begin position="102"/>
        <end position="167"/>
    </location>
</feature>
<keyword evidence="2" id="KW-0175">Coiled coil</keyword>
<feature type="domain" description="CusB-like beta-barrel" evidence="3">
    <location>
        <begin position="216"/>
        <end position="285"/>
    </location>
</feature>
<dbReference type="PANTHER" id="PTHR30469:SF15">
    <property type="entry name" value="HLYD FAMILY OF SECRETION PROTEINS"/>
    <property type="match status" value="1"/>
</dbReference>
<dbReference type="Gene3D" id="2.40.420.20">
    <property type="match status" value="1"/>
</dbReference>
<comment type="caution">
    <text evidence="4">The sequence shown here is derived from an EMBL/GenBank/DDBJ whole genome shotgun (WGS) entry which is preliminary data.</text>
</comment>
<dbReference type="InterPro" id="IPR058792">
    <property type="entry name" value="Beta-barrel_RND_2"/>
</dbReference>
<evidence type="ECO:0000256" key="2">
    <source>
        <dbReference type="SAM" id="Coils"/>
    </source>
</evidence>
<dbReference type="InterPro" id="IPR006143">
    <property type="entry name" value="RND_pump_MFP"/>
</dbReference>
<dbReference type="Gene3D" id="2.40.30.170">
    <property type="match status" value="1"/>
</dbReference>
<protein>
    <submittedName>
        <fullName evidence="4">Efflux RND transporter periplasmic adaptor subunit</fullName>
    </submittedName>
</protein>
<dbReference type="SUPFAM" id="SSF111369">
    <property type="entry name" value="HlyD-like secretion proteins"/>
    <property type="match status" value="1"/>
</dbReference>
<reference evidence="5" key="1">
    <citation type="journal article" date="2018" name="Front. Microbiol.">
        <title>Genome-Based Analysis Reveals the Taxonomy and Diversity of the Family Idiomarinaceae.</title>
        <authorList>
            <person name="Liu Y."/>
            <person name="Lai Q."/>
            <person name="Shao Z."/>
        </authorList>
    </citation>
    <scope>NUCLEOTIDE SEQUENCE [LARGE SCALE GENOMIC DNA]</scope>
    <source>
        <strain evidence="5">AIS</strain>
    </source>
</reference>
<evidence type="ECO:0000259" key="3">
    <source>
        <dbReference type="Pfam" id="PF25954"/>
    </source>
</evidence>
<dbReference type="Gene3D" id="2.40.50.100">
    <property type="match status" value="1"/>
</dbReference>